<dbReference type="PANTHER" id="PTHR43845">
    <property type="entry name" value="BLR5969 PROTEIN"/>
    <property type="match status" value="1"/>
</dbReference>
<dbReference type="AlphaFoldDB" id="A0A934MGX2"/>
<gene>
    <name evidence="3" type="ORF">JCR33_11655</name>
</gene>
<dbReference type="Gene3D" id="3.30.300.30">
    <property type="match status" value="1"/>
</dbReference>
<dbReference type="Pfam" id="PF00501">
    <property type="entry name" value="AMP-binding"/>
    <property type="match status" value="1"/>
</dbReference>
<accession>A0A934MGX2</accession>
<feature type="domain" description="AMP-dependent synthetase/ligase" evidence="2">
    <location>
        <begin position="147"/>
        <end position="275"/>
    </location>
</feature>
<dbReference type="InterPro" id="IPR000873">
    <property type="entry name" value="AMP-dep_synth/lig_dom"/>
</dbReference>
<dbReference type="SUPFAM" id="SSF56801">
    <property type="entry name" value="Acetyl-CoA synthetase-like"/>
    <property type="match status" value="1"/>
</dbReference>
<proteinExistence type="predicted"/>
<dbReference type="InterPro" id="IPR045851">
    <property type="entry name" value="AMP-bd_C_sf"/>
</dbReference>
<keyword evidence="1" id="KW-0472">Membrane</keyword>
<sequence length="408" mass="42831">MGEHYDGKETRRPEERERALFAALPGMIAGLLAAPAWARRLDGVDPAAVTSPEALAGLPVLRKSELMEAQRDAPPFGGFVAAPTATLARVFVSPGPVFVPQGTESDAWGAARALHAAGVRPGDLAVNTFGYHVTPGAFILESGLAALGCPVFAAGPGRPEEVVPLLAALRPSVYCGVPDFLNILLDRAEAAAADLSSLRAALVSGAALPGDLRQRIEARGVHVAQCYATADLGVIAYESRAREGLIVNEDVILEIVRPGTGDPVAEGEVGEVVVTRLCEGYPLLRFATGDLSAILPGESPCGRTNRRIRGWMGRADQRTKVKGMFVDPAQIAEVRRRHPEIVRARLVVSRADHVDQMVLMVEAPAAAEAAIGATLKAVTNLSGSVEAVPEGALPNDGKVIADERPVEG</sequence>
<dbReference type="PANTHER" id="PTHR43845:SF1">
    <property type="entry name" value="BLR5969 PROTEIN"/>
    <property type="match status" value="1"/>
</dbReference>
<keyword evidence="1" id="KW-0812">Transmembrane</keyword>
<evidence type="ECO:0000313" key="4">
    <source>
        <dbReference type="Proteomes" id="UP000609531"/>
    </source>
</evidence>
<dbReference type="Proteomes" id="UP000609531">
    <property type="component" value="Unassembled WGS sequence"/>
</dbReference>
<name>A0A934MGX2_9HYPH</name>
<reference evidence="3" key="1">
    <citation type="submission" date="2020-12" db="EMBL/GenBank/DDBJ databases">
        <title>Bacterial taxonomy.</title>
        <authorList>
            <person name="Pan X."/>
        </authorList>
    </citation>
    <scope>NUCLEOTIDE SEQUENCE</scope>
    <source>
        <strain evidence="3">B2012</strain>
    </source>
</reference>
<protein>
    <submittedName>
        <fullName evidence="3">AMP-binding protein</fullName>
    </submittedName>
</protein>
<evidence type="ECO:0000256" key="1">
    <source>
        <dbReference type="SAM" id="Phobius"/>
    </source>
</evidence>
<dbReference type="EMBL" id="JAEKJA010000008">
    <property type="protein sequence ID" value="MBJ3776350.1"/>
    <property type="molecule type" value="Genomic_DNA"/>
</dbReference>
<keyword evidence="4" id="KW-1185">Reference proteome</keyword>
<keyword evidence="1" id="KW-1133">Transmembrane helix</keyword>
<dbReference type="InterPro" id="IPR042099">
    <property type="entry name" value="ANL_N_sf"/>
</dbReference>
<organism evidence="3 4">
    <name type="scientific">Acuticoccus mangrovi</name>
    <dbReference type="NCBI Taxonomy" id="2796142"/>
    <lineage>
        <taxon>Bacteria</taxon>
        <taxon>Pseudomonadati</taxon>
        <taxon>Pseudomonadota</taxon>
        <taxon>Alphaproteobacteria</taxon>
        <taxon>Hyphomicrobiales</taxon>
        <taxon>Amorphaceae</taxon>
        <taxon>Acuticoccus</taxon>
    </lineage>
</organism>
<evidence type="ECO:0000313" key="3">
    <source>
        <dbReference type="EMBL" id="MBJ3776350.1"/>
    </source>
</evidence>
<dbReference type="RefSeq" id="WP_198882252.1">
    <property type="nucleotide sequence ID" value="NZ_JAEKJA010000008.1"/>
</dbReference>
<dbReference type="Gene3D" id="3.40.50.12780">
    <property type="entry name" value="N-terminal domain of ligase-like"/>
    <property type="match status" value="1"/>
</dbReference>
<comment type="caution">
    <text evidence="3">The sequence shown here is derived from an EMBL/GenBank/DDBJ whole genome shotgun (WGS) entry which is preliminary data.</text>
</comment>
<feature type="transmembrane region" description="Helical" evidence="1">
    <location>
        <begin position="20"/>
        <end position="38"/>
    </location>
</feature>
<evidence type="ECO:0000259" key="2">
    <source>
        <dbReference type="Pfam" id="PF00501"/>
    </source>
</evidence>